<accession>A0A6S6UN34</accession>
<feature type="domain" description="Anti-sigma K factor RskA C-terminal" evidence="1">
    <location>
        <begin position="101"/>
        <end position="220"/>
    </location>
</feature>
<evidence type="ECO:0000259" key="1">
    <source>
        <dbReference type="Pfam" id="PF10099"/>
    </source>
</evidence>
<evidence type="ECO:0000313" key="2">
    <source>
        <dbReference type="EMBL" id="CAA6829943.1"/>
    </source>
</evidence>
<gene>
    <name evidence="2" type="ORF">HELGO_WM7739</name>
</gene>
<name>A0A6S6UN34_9GAMM</name>
<dbReference type="Pfam" id="PF10099">
    <property type="entry name" value="RskA_C"/>
    <property type="match status" value="1"/>
</dbReference>
<reference evidence="2" key="1">
    <citation type="submission" date="2020-01" db="EMBL/GenBank/DDBJ databases">
        <authorList>
            <person name="Meier V. D."/>
            <person name="Meier V D."/>
        </authorList>
    </citation>
    <scope>NUCLEOTIDE SEQUENCE</scope>
    <source>
        <strain evidence="2">HLG_WM_MAG_09</strain>
    </source>
</reference>
<dbReference type="EMBL" id="CACVAT010000555">
    <property type="protein sequence ID" value="CAA6829943.1"/>
    <property type="molecule type" value="Genomic_DNA"/>
</dbReference>
<dbReference type="AlphaFoldDB" id="A0A6S6UN34"/>
<protein>
    <submittedName>
        <fullName evidence="2">Anti-sigma-K factor RskA</fullName>
    </submittedName>
</protein>
<dbReference type="InterPro" id="IPR018764">
    <property type="entry name" value="RskA_C"/>
</dbReference>
<proteinExistence type="predicted"/>
<organism evidence="2">
    <name type="scientific">uncultured Thiotrichaceae bacterium</name>
    <dbReference type="NCBI Taxonomy" id="298394"/>
    <lineage>
        <taxon>Bacteria</taxon>
        <taxon>Pseudomonadati</taxon>
        <taxon>Pseudomonadota</taxon>
        <taxon>Gammaproteobacteria</taxon>
        <taxon>Thiotrichales</taxon>
        <taxon>Thiotrichaceae</taxon>
        <taxon>environmental samples</taxon>
    </lineage>
</organism>
<dbReference type="GO" id="GO:0005886">
    <property type="term" value="C:plasma membrane"/>
    <property type="evidence" value="ECO:0007669"/>
    <property type="project" value="InterPro"/>
</dbReference>
<sequence length="238" mass="26152">MKRYQNPDVFEPLAMAYVLGTLQGRARERFKTLMSRHFYLRVVTEAYEQQFAGLIGLLPLEEPSPAVWQRLEAELGLAHTKSVGKAEEKKSSWLEWFHWPAMAVASILAAVITMVALNNSPATNAYFAKLHSPSLGSVAMASVSKDDMQITVALADKVAMPEGMTVTLWCFSKDPNEKPMRMGTLKALGNSELDIDASTWQGLENVSKLAISLEPTGHAEAVEPLGEVVFSGDLVRAE</sequence>